<name>A0ACB8YFC6_9ASTR</name>
<evidence type="ECO:0000313" key="1">
    <source>
        <dbReference type="EMBL" id="KAI3683928.1"/>
    </source>
</evidence>
<dbReference type="EMBL" id="CM042045">
    <property type="protein sequence ID" value="KAI3683928.1"/>
    <property type="molecule type" value="Genomic_DNA"/>
</dbReference>
<accession>A0ACB8YFC6</accession>
<organism evidence="1 2">
    <name type="scientific">Smallanthus sonchifolius</name>
    <dbReference type="NCBI Taxonomy" id="185202"/>
    <lineage>
        <taxon>Eukaryota</taxon>
        <taxon>Viridiplantae</taxon>
        <taxon>Streptophyta</taxon>
        <taxon>Embryophyta</taxon>
        <taxon>Tracheophyta</taxon>
        <taxon>Spermatophyta</taxon>
        <taxon>Magnoliopsida</taxon>
        <taxon>eudicotyledons</taxon>
        <taxon>Gunneridae</taxon>
        <taxon>Pentapetalae</taxon>
        <taxon>asterids</taxon>
        <taxon>campanulids</taxon>
        <taxon>Asterales</taxon>
        <taxon>Asteraceae</taxon>
        <taxon>Asteroideae</taxon>
        <taxon>Heliantheae alliance</taxon>
        <taxon>Millerieae</taxon>
        <taxon>Smallanthus</taxon>
    </lineage>
</organism>
<gene>
    <name evidence="1" type="ORF">L1987_84443</name>
</gene>
<comment type="caution">
    <text evidence="1">The sequence shown here is derived from an EMBL/GenBank/DDBJ whole genome shotgun (WGS) entry which is preliminary data.</text>
</comment>
<proteinExistence type="predicted"/>
<reference evidence="2" key="1">
    <citation type="journal article" date="2022" name="Mol. Ecol. Resour.">
        <title>The genomes of chicory, endive, great burdock and yacon provide insights into Asteraceae palaeo-polyploidization history and plant inulin production.</title>
        <authorList>
            <person name="Fan W."/>
            <person name="Wang S."/>
            <person name="Wang H."/>
            <person name="Wang A."/>
            <person name="Jiang F."/>
            <person name="Liu H."/>
            <person name="Zhao H."/>
            <person name="Xu D."/>
            <person name="Zhang Y."/>
        </authorList>
    </citation>
    <scope>NUCLEOTIDE SEQUENCE [LARGE SCALE GENOMIC DNA]</scope>
    <source>
        <strain evidence="2">cv. Yunnan</strain>
    </source>
</reference>
<reference evidence="1 2" key="2">
    <citation type="journal article" date="2022" name="Mol. Ecol. Resour.">
        <title>The genomes of chicory, endive, great burdock and yacon provide insights into Asteraceae paleo-polyploidization history and plant inulin production.</title>
        <authorList>
            <person name="Fan W."/>
            <person name="Wang S."/>
            <person name="Wang H."/>
            <person name="Wang A."/>
            <person name="Jiang F."/>
            <person name="Liu H."/>
            <person name="Zhao H."/>
            <person name="Xu D."/>
            <person name="Zhang Y."/>
        </authorList>
    </citation>
    <scope>NUCLEOTIDE SEQUENCE [LARGE SCALE GENOMIC DNA]</scope>
    <source>
        <strain evidence="2">cv. Yunnan</strain>
        <tissue evidence="1">Leaves</tissue>
    </source>
</reference>
<evidence type="ECO:0000313" key="2">
    <source>
        <dbReference type="Proteomes" id="UP001056120"/>
    </source>
</evidence>
<dbReference type="Proteomes" id="UP001056120">
    <property type="component" value="Linkage Group LG28"/>
</dbReference>
<protein>
    <submittedName>
        <fullName evidence="1">Uncharacterized protein</fullName>
    </submittedName>
</protein>
<keyword evidence="2" id="KW-1185">Reference proteome</keyword>
<sequence length="67" mass="8007">MKENWRQDEGLLRYYRYGAKSKLCDTEDVVKLCCIGLLLRCYRYRVKSKLCDTEDVVKLCCIYLLCL</sequence>